<reference evidence="5" key="1">
    <citation type="journal article" date="2023" name="bioRxiv">
        <title>Improved chromosome-level genome assembly for marigold (Tagetes erecta).</title>
        <authorList>
            <person name="Jiang F."/>
            <person name="Yuan L."/>
            <person name="Wang S."/>
            <person name="Wang H."/>
            <person name="Xu D."/>
            <person name="Wang A."/>
            <person name="Fan W."/>
        </authorList>
    </citation>
    <scope>NUCLEOTIDE SEQUENCE</scope>
    <source>
        <strain evidence="5">WSJ</strain>
        <tissue evidence="5">Leaf</tissue>
    </source>
</reference>
<evidence type="ECO:0000313" key="6">
    <source>
        <dbReference type="Proteomes" id="UP001229421"/>
    </source>
</evidence>
<comment type="caution">
    <text evidence="5">The sequence shown here is derived from an EMBL/GenBank/DDBJ whole genome shotgun (WGS) entry which is preliminary data.</text>
</comment>
<keyword evidence="2 3" id="KW-0040">ANK repeat</keyword>
<organism evidence="5 6">
    <name type="scientific">Tagetes erecta</name>
    <name type="common">African marigold</name>
    <dbReference type="NCBI Taxonomy" id="13708"/>
    <lineage>
        <taxon>Eukaryota</taxon>
        <taxon>Viridiplantae</taxon>
        <taxon>Streptophyta</taxon>
        <taxon>Embryophyta</taxon>
        <taxon>Tracheophyta</taxon>
        <taxon>Spermatophyta</taxon>
        <taxon>Magnoliopsida</taxon>
        <taxon>eudicotyledons</taxon>
        <taxon>Gunneridae</taxon>
        <taxon>Pentapetalae</taxon>
        <taxon>asterids</taxon>
        <taxon>campanulids</taxon>
        <taxon>Asterales</taxon>
        <taxon>Asteraceae</taxon>
        <taxon>Asteroideae</taxon>
        <taxon>Heliantheae alliance</taxon>
        <taxon>Tageteae</taxon>
        <taxon>Tagetes</taxon>
    </lineage>
</organism>
<feature type="repeat" description="ANK" evidence="3">
    <location>
        <begin position="211"/>
        <end position="243"/>
    </location>
</feature>
<dbReference type="EMBL" id="JAUHHV010000008">
    <property type="protein sequence ID" value="KAK1415809.1"/>
    <property type="molecule type" value="Genomic_DNA"/>
</dbReference>
<dbReference type="InterPro" id="IPR002110">
    <property type="entry name" value="Ankyrin_rpt"/>
</dbReference>
<dbReference type="SMART" id="SM00248">
    <property type="entry name" value="ANK"/>
    <property type="match status" value="8"/>
</dbReference>
<evidence type="ECO:0000256" key="2">
    <source>
        <dbReference type="ARBA" id="ARBA00023043"/>
    </source>
</evidence>
<feature type="repeat" description="ANK" evidence="3">
    <location>
        <begin position="244"/>
        <end position="276"/>
    </location>
</feature>
<dbReference type="PROSITE" id="PS50088">
    <property type="entry name" value="ANK_REPEAT"/>
    <property type="match status" value="3"/>
</dbReference>
<protein>
    <submittedName>
        <fullName evidence="5">Uncharacterized protein</fullName>
    </submittedName>
</protein>
<proteinExistence type="predicted"/>
<evidence type="ECO:0000313" key="5">
    <source>
        <dbReference type="EMBL" id="KAK1415809.1"/>
    </source>
</evidence>
<gene>
    <name evidence="5" type="ORF">QVD17_31597</name>
</gene>
<dbReference type="Pfam" id="PF13857">
    <property type="entry name" value="Ank_5"/>
    <property type="match status" value="1"/>
</dbReference>
<feature type="region of interest" description="Disordered" evidence="4">
    <location>
        <begin position="443"/>
        <end position="463"/>
    </location>
</feature>
<feature type="repeat" description="ANK" evidence="3">
    <location>
        <begin position="326"/>
        <end position="348"/>
    </location>
</feature>
<evidence type="ECO:0000256" key="4">
    <source>
        <dbReference type="SAM" id="MobiDB-lite"/>
    </source>
</evidence>
<dbReference type="Pfam" id="PF13637">
    <property type="entry name" value="Ank_4"/>
    <property type="match status" value="1"/>
</dbReference>
<evidence type="ECO:0000256" key="1">
    <source>
        <dbReference type="ARBA" id="ARBA00022737"/>
    </source>
</evidence>
<dbReference type="SUPFAM" id="SSF48403">
    <property type="entry name" value="Ankyrin repeat"/>
    <property type="match status" value="1"/>
</dbReference>
<name>A0AAD8K3Q9_TARER</name>
<dbReference type="PROSITE" id="PS50297">
    <property type="entry name" value="ANK_REP_REGION"/>
    <property type="match status" value="3"/>
</dbReference>
<sequence length="632" mass="70532">MAPSYFPLRWESTGDQWWYASPIDLAAANGHYDLVRELLHYDTNLLIKLTSLRRIRRLETVWDDEEQFNDVAKNRSKVAKKLLLASEPKSGHGHNSLIRAGYGGWLLYTAASAGDLEFVKELLKRDPLLVFGEGEYGVTDMLYAAARSKNSEVFKVLVDFSLWSKGEAVGSVFKLEMMNRAVHAAARGGSVEILKQMVEDCDDVLMYRDLQGSTLLHSASGRGQTQVVKYLLESYDIINSTDTQGNTALHVAAYNGHLNVVKLLVSSSPALITSTNDYGDTFLHTAVAGFRTPGFRRVDQQIELMKHIVSGTIVNIEDLINIKNNDGRTPLHIAIIENIHSDLVELLMTVRYIDLNIRDVDRMTPLDLLRQQPASASSEILMKRLISAGGISNYNDYMTRTALASHLRTHGIGGSPGTLFRVPDAEIIFYICADNDKESMYSGELSQISSPTRSNSGSRSWERETSAARRLKLLFKWAQKKKDDDHDSLDSFHLRKDKSETGLNRPVSIRERYLKSSLSDNKRVLSPSPSTRKKFSAGLSHGVLQVHSPSSHFSGSSWSSCSGDDDDELRPSNVGTKNYKSCSGPLDNRGKPKFHRRQSSLSKVLMNQVFCFGAQGIAAEEPVKRYNPSKLH</sequence>
<accession>A0AAD8K3Q9</accession>
<dbReference type="Gene3D" id="1.25.40.20">
    <property type="entry name" value="Ankyrin repeat-containing domain"/>
    <property type="match status" value="3"/>
</dbReference>
<evidence type="ECO:0000256" key="3">
    <source>
        <dbReference type="PROSITE-ProRule" id="PRU00023"/>
    </source>
</evidence>
<dbReference type="Proteomes" id="UP001229421">
    <property type="component" value="Unassembled WGS sequence"/>
</dbReference>
<feature type="compositionally biased region" description="Low complexity" evidence="4">
    <location>
        <begin position="449"/>
        <end position="459"/>
    </location>
</feature>
<keyword evidence="1" id="KW-0677">Repeat</keyword>
<dbReference type="PANTHER" id="PTHR24126:SF40">
    <property type="entry name" value="ANKYRIN REPEAT FAMILY PROTEIN"/>
    <property type="match status" value="1"/>
</dbReference>
<keyword evidence="6" id="KW-1185">Reference proteome</keyword>
<dbReference type="PANTHER" id="PTHR24126">
    <property type="entry name" value="ANKYRIN REPEAT, PH AND SEC7 DOMAIN CONTAINING PROTEIN SECG-RELATED"/>
    <property type="match status" value="1"/>
</dbReference>
<dbReference type="InterPro" id="IPR036770">
    <property type="entry name" value="Ankyrin_rpt-contain_sf"/>
</dbReference>
<dbReference type="AlphaFoldDB" id="A0AAD8K3Q9"/>
<feature type="region of interest" description="Disordered" evidence="4">
    <location>
        <begin position="564"/>
        <end position="596"/>
    </location>
</feature>